<feature type="region of interest" description="Disordered" evidence="1">
    <location>
        <begin position="368"/>
        <end position="483"/>
    </location>
</feature>
<dbReference type="AlphaFoldDB" id="A0A1X6P242"/>
<feature type="compositionally biased region" description="Basic and acidic residues" evidence="1">
    <location>
        <begin position="59"/>
        <end position="69"/>
    </location>
</feature>
<feature type="region of interest" description="Disordered" evidence="1">
    <location>
        <begin position="274"/>
        <end position="308"/>
    </location>
</feature>
<evidence type="ECO:0000313" key="3">
    <source>
        <dbReference type="Proteomes" id="UP000218209"/>
    </source>
</evidence>
<organism evidence="2 3">
    <name type="scientific">Porphyra umbilicalis</name>
    <name type="common">Purple laver</name>
    <name type="synonym">Red alga</name>
    <dbReference type="NCBI Taxonomy" id="2786"/>
    <lineage>
        <taxon>Eukaryota</taxon>
        <taxon>Rhodophyta</taxon>
        <taxon>Bangiophyceae</taxon>
        <taxon>Bangiales</taxon>
        <taxon>Bangiaceae</taxon>
        <taxon>Porphyra</taxon>
    </lineage>
</organism>
<sequence>MGPAAGSLSNTKQPSSSPVSPCAPPPHAPPAAALPDGAAASEAVVPTAPVGNQCSPPERSADKGDDVRKPSLSKRTVAVLRAELISNGPSSHGNKDALVGRLLDHYATVAATAVAGPDAAAVASCPVAMPAGVQSPMCTKHDHTQLFYVMAVPNIAEGIVRPLSRQQLDAGAAKHDRWATLVAPHFNNPGKKFVTPACRSAYDLDPNLHPYIRSDECQVRSSYGQVQPERQPLPHFRKYNNGDSVLHYMYVIYRDNQMLMKLIDEELDGGVGTESSIGSAASPKGAFGRPAVASRTNTLSKRLSRERNEALSSMAESSAMMADSSRRRAATKTVDVFPASLSAARKADSSNVVIQAMEEQLLKCINECSTGPPRKRVRDDAAAERGGGDGGGTATGVHDAGGDTAGREGSVRGDGGTESDHEHQRPGGGSGAGSGRGYGDYDDSVGATLDDETDSFLGGGVCGDAAGVGGGKGGAIDESLLDD</sequence>
<reference evidence="2 3" key="1">
    <citation type="submission" date="2017-03" db="EMBL/GenBank/DDBJ databases">
        <title>WGS assembly of Porphyra umbilicalis.</title>
        <authorList>
            <person name="Brawley S.H."/>
            <person name="Blouin N.A."/>
            <person name="Ficko-Blean E."/>
            <person name="Wheeler G.L."/>
            <person name="Lohr M."/>
            <person name="Goodson H.V."/>
            <person name="Jenkins J.W."/>
            <person name="Blaby-Haas C.E."/>
            <person name="Helliwell K.E."/>
            <person name="Chan C."/>
            <person name="Marriage T."/>
            <person name="Bhattacharya D."/>
            <person name="Klein A.S."/>
            <person name="Badis Y."/>
            <person name="Brodie J."/>
            <person name="Cao Y."/>
            <person name="Collen J."/>
            <person name="Dittami S.M."/>
            <person name="Gachon C.M."/>
            <person name="Green B.R."/>
            <person name="Karpowicz S."/>
            <person name="Kim J.W."/>
            <person name="Kudahl U."/>
            <person name="Lin S."/>
            <person name="Michel G."/>
            <person name="Mittag M."/>
            <person name="Olson B.J."/>
            <person name="Pangilinan J."/>
            <person name="Peng Y."/>
            <person name="Qiu H."/>
            <person name="Shu S."/>
            <person name="Singer J.T."/>
            <person name="Smith A.G."/>
            <person name="Sprecher B.N."/>
            <person name="Wagner V."/>
            <person name="Wang W."/>
            <person name="Wang Z.-Y."/>
            <person name="Yan J."/>
            <person name="Yarish C."/>
            <person name="Zoeuner-Riek S."/>
            <person name="Zhuang Y."/>
            <person name="Zou Y."/>
            <person name="Lindquist E.A."/>
            <person name="Grimwood J."/>
            <person name="Barry K."/>
            <person name="Rokhsar D.S."/>
            <person name="Schmutz J."/>
            <person name="Stiller J.W."/>
            <person name="Grossman A.R."/>
            <person name="Prochnik S.E."/>
        </authorList>
    </citation>
    <scope>NUCLEOTIDE SEQUENCE [LARGE SCALE GENOMIC DNA]</scope>
    <source>
        <strain evidence="2">4086291</strain>
    </source>
</reference>
<dbReference type="EMBL" id="KV918923">
    <property type="protein sequence ID" value="OSX74949.1"/>
    <property type="molecule type" value="Genomic_DNA"/>
</dbReference>
<protein>
    <recommendedName>
        <fullName evidence="4">SAP domain-containing protein</fullName>
    </recommendedName>
</protein>
<dbReference type="Proteomes" id="UP000218209">
    <property type="component" value="Unassembled WGS sequence"/>
</dbReference>
<keyword evidence="3" id="KW-1185">Reference proteome</keyword>
<feature type="compositionally biased region" description="Gly residues" evidence="1">
    <location>
        <begin position="426"/>
        <end position="438"/>
    </location>
</feature>
<feature type="region of interest" description="Disordered" evidence="1">
    <location>
        <begin position="1"/>
        <end position="73"/>
    </location>
</feature>
<evidence type="ECO:0000313" key="2">
    <source>
        <dbReference type="EMBL" id="OSX74949.1"/>
    </source>
</evidence>
<proteinExistence type="predicted"/>
<feature type="compositionally biased region" description="Basic and acidic residues" evidence="1">
    <location>
        <begin position="377"/>
        <end position="387"/>
    </location>
</feature>
<feature type="compositionally biased region" description="Low complexity" evidence="1">
    <location>
        <begin position="30"/>
        <end position="43"/>
    </location>
</feature>
<name>A0A1X6P242_PORUM</name>
<gene>
    <name evidence="2" type="ORF">BU14_0260s0018</name>
</gene>
<feature type="compositionally biased region" description="Gly residues" evidence="1">
    <location>
        <begin position="457"/>
        <end position="474"/>
    </location>
</feature>
<evidence type="ECO:0008006" key="4">
    <source>
        <dbReference type="Google" id="ProtNLM"/>
    </source>
</evidence>
<evidence type="ECO:0000256" key="1">
    <source>
        <dbReference type="SAM" id="MobiDB-lite"/>
    </source>
</evidence>
<accession>A0A1X6P242</accession>